<organism evidence="2 3">
    <name type="scientific">Halarchaeum grantii</name>
    <dbReference type="NCBI Taxonomy" id="1193105"/>
    <lineage>
        <taxon>Archaea</taxon>
        <taxon>Methanobacteriati</taxon>
        <taxon>Methanobacteriota</taxon>
        <taxon>Stenosarchaea group</taxon>
        <taxon>Halobacteria</taxon>
        <taxon>Halobacteriales</taxon>
        <taxon>Halobacteriaceae</taxon>
    </lineage>
</organism>
<evidence type="ECO:0000313" key="3">
    <source>
        <dbReference type="Proteomes" id="UP000628840"/>
    </source>
</evidence>
<protein>
    <submittedName>
        <fullName evidence="2">Uncharacterized protein</fullName>
    </submittedName>
</protein>
<gene>
    <name evidence="2" type="ORF">GCM10009037_19750</name>
</gene>
<accession>A0A830EVZ4</accession>
<sequence>MIPPFLVSSQPPALEQGVGSHQASPELYQTAYWINSYSNEPLVRGDIMIKEVITPVGGVQIKSGVLEVKDGKIPRGMFVYRSENRVQYSGWVYGDSTRVLTVDSSELSPDLSRSKVYTTGETKIYSGNSTPSLKASN</sequence>
<keyword evidence="3" id="KW-1185">Reference proteome</keyword>
<dbReference type="EMBL" id="BMPF01000003">
    <property type="protein sequence ID" value="GGL36240.1"/>
    <property type="molecule type" value="Genomic_DNA"/>
</dbReference>
<evidence type="ECO:0000313" key="2">
    <source>
        <dbReference type="EMBL" id="GGL36240.1"/>
    </source>
</evidence>
<evidence type="ECO:0000256" key="1">
    <source>
        <dbReference type="SAM" id="MobiDB-lite"/>
    </source>
</evidence>
<dbReference type="Proteomes" id="UP000628840">
    <property type="component" value="Unassembled WGS sequence"/>
</dbReference>
<comment type="caution">
    <text evidence="2">The sequence shown here is derived from an EMBL/GenBank/DDBJ whole genome shotgun (WGS) entry which is preliminary data.</text>
</comment>
<dbReference type="AlphaFoldDB" id="A0A830EVZ4"/>
<reference evidence="2 3" key="1">
    <citation type="journal article" date="2019" name="Int. J. Syst. Evol. Microbiol.">
        <title>The Global Catalogue of Microorganisms (GCM) 10K type strain sequencing project: providing services to taxonomists for standard genome sequencing and annotation.</title>
        <authorList>
            <consortium name="The Broad Institute Genomics Platform"/>
            <consortium name="The Broad Institute Genome Sequencing Center for Infectious Disease"/>
            <person name="Wu L."/>
            <person name="Ma J."/>
        </authorList>
    </citation>
    <scope>NUCLEOTIDE SEQUENCE [LARGE SCALE GENOMIC DNA]</scope>
    <source>
        <strain evidence="2 3">JCM 19585</strain>
    </source>
</reference>
<proteinExistence type="predicted"/>
<feature type="region of interest" description="Disordered" evidence="1">
    <location>
        <begin position="1"/>
        <end position="21"/>
    </location>
</feature>
<name>A0A830EVZ4_9EURY</name>